<evidence type="ECO:0000313" key="1">
    <source>
        <dbReference type="EMBL" id="BDR92006.1"/>
    </source>
</evidence>
<dbReference type="Proteomes" id="UP000657075">
    <property type="component" value="Unassembled WGS sequence"/>
</dbReference>
<protein>
    <submittedName>
        <fullName evidence="2">Uncharacterized protein</fullName>
    </submittedName>
</protein>
<dbReference type="EMBL" id="AP026830">
    <property type="protein sequence ID" value="BDR92006.1"/>
    <property type="molecule type" value="Genomic_DNA"/>
</dbReference>
<dbReference type="OrthoDB" id="25264at2157"/>
<dbReference type="RefSeq" id="WP_054843171.1">
    <property type="nucleotide sequence ID" value="NZ_AP026830.1"/>
</dbReference>
<evidence type="ECO:0000313" key="4">
    <source>
        <dbReference type="Proteomes" id="UP001060771"/>
    </source>
</evidence>
<dbReference type="GeneID" id="76206646"/>
<gene>
    <name evidence="2" type="ORF">GCM10007112_02050</name>
    <name evidence="1" type="ORF">Vsou_10990</name>
</gene>
<reference evidence="4" key="3">
    <citation type="submission" date="2022-09" db="EMBL/GenBank/DDBJ databases">
        <title>Complete genome sequence of Vulcanisaeta souniana.</title>
        <authorList>
            <person name="Kato S."/>
            <person name="Itoh T."/>
            <person name="Ohkuma M."/>
        </authorList>
    </citation>
    <scope>NUCLEOTIDE SEQUENCE [LARGE SCALE GENOMIC DNA]</scope>
    <source>
        <strain evidence="4">JCM 11219</strain>
    </source>
</reference>
<proteinExistence type="predicted"/>
<reference evidence="1" key="4">
    <citation type="journal article" date="2023" name="Microbiol. Resour. Announc.">
        <title>Complete Genome Sequence of Vulcanisaeta souniana Strain IC-059, a Hyperthermophilic Archaeon Isolated from Hot Spring Water in Japan.</title>
        <authorList>
            <person name="Kato S."/>
            <person name="Itoh T."/>
            <person name="Wu L."/>
            <person name="Ma J."/>
            <person name="Ohkuma M."/>
        </authorList>
    </citation>
    <scope>NUCLEOTIDE SEQUENCE</scope>
    <source>
        <strain evidence="1">JCM 11219</strain>
    </source>
</reference>
<organism evidence="2 3">
    <name type="scientific">Vulcanisaeta souniana JCM 11219</name>
    <dbReference type="NCBI Taxonomy" id="1293586"/>
    <lineage>
        <taxon>Archaea</taxon>
        <taxon>Thermoproteota</taxon>
        <taxon>Thermoprotei</taxon>
        <taxon>Thermoproteales</taxon>
        <taxon>Thermoproteaceae</taxon>
        <taxon>Vulcanisaeta</taxon>
    </lineage>
</organism>
<keyword evidence="4" id="KW-1185">Reference proteome</keyword>
<name>A0A830E437_9CREN</name>
<evidence type="ECO:0000313" key="3">
    <source>
        <dbReference type="Proteomes" id="UP000657075"/>
    </source>
</evidence>
<dbReference type="Proteomes" id="UP001060771">
    <property type="component" value="Chromosome"/>
</dbReference>
<dbReference type="AlphaFoldDB" id="A0A830E437"/>
<reference evidence="2" key="2">
    <citation type="submission" date="2020-09" db="EMBL/GenBank/DDBJ databases">
        <authorList>
            <person name="Sun Q."/>
            <person name="Ohkuma M."/>
        </authorList>
    </citation>
    <scope>NUCLEOTIDE SEQUENCE</scope>
    <source>
        <strain evidence="2">JCM 11219</strain>
    </source>
</reference>
<evidence type="ECO:0000313" key="2">
    <source>
        <dbReference type="EMBL" id="GGI68635.1"/>
    </source>
</evidence>
<accession>A0A830E437</accession>
<reference evidence="2" key="1">
    <citation type="journal article" date="2014" name="Int. J. Syst. Evol. Microbiol.">
        <title>Complete genome sequence of Corynebacterium casei LMG S-19264T (=DSM 44701T), isolated from a smear-ripened cheese.</title>
        <authorList>
            <consortium name="US DOE Joint Genome Institute (JGI-PGF)"/>
            <person name="Walter F."/>
            <person name="Albersmeier A."/>
            <person name="Kalinowski J."/>
            <person name="Ruckert C."/>
        </authorList>
    </citation>
    <scope>NUCLEOTIDE SEQUENCE</scope>
    <source>
        <strain evidence="2">JCM 11219</strain>
    </source>
</reference>
<sequence length="115" mass="12970">MKRVQKNCITLVVDVCNDSLNKFKGALNTAIKRAGFGGALRILVYRCRELDFNNYVRELNSVVANNFSVTIFVYELDDLNAVFNELNKNIFSGCDSYSVLSTIDLPAGIDYEKMK</sequence>
<dbReference type="EMBL" id="BMNM01000001">
    <property type="protein sequence ID" value="GGI68635.1"/>
    <property type="molecule type" value="Genomic_DNA"/>
</dbReference>